<keyword evidence="9" id="KW-1185">Reference proteome</keyword>
<feature type="transmembrane region" description="Helical" evidence="6">
    <location>
        <begin position="302"/>
        <end position="322"/>
    </location>
</feature>
<sequence>MDLPLLGPLNDLLIEALGPFGPLVAVGGLGLLLILLTLPLMLRKSEDPLDKLKRSERSDTKDLIEGTKLRHKKSKDKLEKYSNFLEPKDKAEYTAIQLKLLQAGYRTKNAVRLYHFAQFALGLFGLLGGVIYAVVQSQTAAAGAEPTTQAIILSILIPGAVGYMIPKYWVNKRHGERTKEIENGFPDSLDMMLVCVEAGQSLDQAIIRVAKELKTGFPALSWEYELVAYEMKAGKEKSLVLRDMAERCGVQDINSFVTVLIQSQQFGTSIAEALRVYASEMRDKRVMRAEEKANTLPTKMTLATMMLTVPPLLIILIGPSVFEIYENLMVGPSR</sequence>
<dbReference type="PANTHER" id="PTHR35007:SF2">
    <property type="entry name" value="PILUS ASSEMBLE PROTEIN"/>
    <property type="match status" value="1"/>
</dbReference>
<evidence type="ECO:0000313" key="9">
    <source>
        <dbReference type="Proteomes" id="UP000268016"/>
    </source>
</evidence>
<feature type="domain" description="Type II secretion system protein GspF" evidence="7">
    <location>
        <begin position="189"/>
        <end position="317"/>
    </location>
</feature>
<comment type="subcellular location">
    <subcellularLocation>
        <location evidence="1">Cell membrane</location>
        <topology evidence="1">Multi-pass membrane protein</topology>
    </subcellularLocation>
</comment>
<feature type="transmembrane region" description="Helical" evidence="6">
    <location>
        <begin position="147"/>
        <end position="165"/>
    </location>
</feature>
<dbReference type="EMBL" id="RDRB01000008">
    <property type="protein sequence ID" value="ROT98966.1"/>
    <property type="molecule type" value="Genomic_DNA"/>
</dbReference>
<name>A0A3N2QUT3_9RHOB</name>
<dbReference type="GO" id="GO:0005886">
    <property type="term" value="C:plasma membrane"/>
    <property type="evidence" value="ECO:0007669"/>
    <property type="project" value="UniProtKB-SubCell"/>
</dbReference>
<comment type="caution">
    <text evidence="8">The sequence shown here is derived from an EMBL/GenBank/DDBJ whole genome shotgun (WGS) entry which is preliminary data.</text>
</comment>
<evidence type="ECO:0000313" key="8">
    <source>
        <dbReference type="EMBL" id="ROT98966.1"/>
    </source>
</evidence>
<keyword evidence="4 6" id="KW-1133">Transmembrane helix</keyword>
<dbReference type="PANTHER" id="PTHR35007">
    <property type="entry name" value="INTEGRAL MEMBRANE PROTEIN-RELATED"/>
    <property type="match status" value="1"/>
</dbReference>
<gene>
    <name evidence="8" type="ORF">EAT49_15170</name>
</gene>
<dbReference type="RefSeq" id="WP_123643147.1">
    <property type="nucleotide sequence ID" value="NZ_ML119088.1"/>
</dbReference>
<proteinExistence type="predicted"/>
<evidence type="ECO:0000259" key="7">
    <source>
        <dbReference type="Pfam" id="PF00482"/>
    </source>
</evidence>
<dbReference type="Pfam" id="PF00482">
    <property type="entry name" value="T2SSF"/>
    <property type="match status" value="1"/>
</dbReference>
<evidence type="ECO:0000256" key="3">
    <source>
        <dbReference type="ARBA" id="ARBA00022692"/>
    </source>
</evidence>
<dbReference type="Proteomes" id="UP000268016">
    <property type="component" value="Unassembled WGS sequence"/>
</dbReference>
<feature type="transmembrane region" description="Helical" evidence="6">
    <location>
        <begin position="20"/>
        <end position="42"/>
    </location>
</feature>
<evidence type="ECO:0000256" key="6">
    <source>
        <dbReference type="SAM" id="Phobius"/>
    </source>
</evidence>
<evidence type="ECO:0000256" key="1">
    <source>
        <dbReference type="ARBA" id="ARBA00004651"/>
    </source>
</evidence>
<accession>A0A3N2QUT3</accession>
<dbReference type="InterPro" id="IPR018076">
    <property type="entry name" value="T2SS_GspF_dom"/>
</dbReference>
<dbReference type="AlphaFoldDB" id="A0A3N2QUT3"/>
<reference evidence="8 9" key="1">
    <citation type="submission" date="2018-10" db="EMBL/GenBank/DDBJ databases">
        <title>Histidinibacterium lentulum gen. nov., sp. nov., a marine bacterium from the culture broth of Picochlorum sp. 122.</title>
        <authorList>
            <person name="Wang G."/>
        </authorList>
    </citation>
    <scope>NUCLEOTIDE SEQUENCE [LARGE SCALE GENOMIC DNA]</scope>
    <source>
        <strain evidence="8 9">B17</strain>
    </source>
</reference>
<protein>
    <submittedName>
        <fullName evidence="8">Type II secretion system F family protein</fullName>
    </submittedName>
</protein>
<evidence type="ECO:0000256" key="4">
    <source>
        <dbReference type="ARBA" id="ARBA00022989"/>
    </source>
</evidence>
<keyword evidence="2" id="KW-1003">Cell membrane</keyword>
<organism evidence="8 9">
    <name type="scientific">Histidinibacterium lentulum</name>
    <dbReference type="NCBI Taxonomy" id="2480588"/>
    <lineage>
        <taxon>Bacteria</taxon>
        <taxon>Pseudomonadati</taxon>
        <taxon>Pseudomonadota</taxon>
        <taxon>Alphaproteobacteria</taxon>
        <taxon>Rhodobacterales</taxon>
        <taxon>Paracoccaceae</taxon>
        <taxon>Histidinibacterium</taxon>
    </lineage>
</organism>
<keyword evidence="3 6" id="KW-0812">Transmembrane</keyword>
<evidence type="ECO:0000256" key="2">
    <source>
        <dbReference type="ARBA" id="ARBA00022475"/>
    </source>
</evidence>
<keyword evidence="5 6" id="KW-0472">Membrane</keyword>
<evidence type="ECO:0000256" key="5">
    <source>
        <dbReference type="ARBA" id="ARBA00023136"/>
    </source>
</evidence>
<feature type="transmembrane region" description="Helical" evidence="6">
    <location>
        <begin position="113"/>
        <end position="135"/>
    </location>
</feature>
<dbReference type="OrthoDB" id="9810662at2"/>